<dbReference type="Pfam" id="PF00069">
    <property type="entry name" value="Pkinase"/>
    <property type="match status" value="1"/>
</dbReference>
<dbReference type="CDD" id="cd14014">
    <property type="entry name" value="STKc_PknB_like"/>
    <property type="match status" value="1"/>
</dbReference>
<dbReference type="PANTHER" id="PTHR43289">
    <property type="entry name" value="MITOGEN-ACTIVATED PROTEIN KINASE KINASE KINASE 20-RELATED"/>
    <property type="match status" value="1"/>
</dbReference>
<keyword evidence="1" id="KW-0808">Transferase</keyword>
<organism evidence="11 12">
    <name type="scientific">Lysobacter enzymogenes</name>
    <dbReference type="NCBI Taxonomy" id="69"/>
    <lineage>
        <taxon>Bacteria</taxon>
        <taxon>Pseudomonadati</taxon>
        <taxon>Pseudomonadota</taxon>
        <taxon>Gammaproteobacteria</taxon>
        <taxon>Lysobacterales</taxon>
        <taxon>Lysobacteraceae</taxon>
        <taxon>Lysobacter</taxon>
    </lineage>
</organism>
<dbReference type="AlphaFoldDB" id="A0A3N2RDS9"/>
<dbReference type="InterPro" id="IPR011990">
    <property type="entry name" value="TPR-like_helical_dom_sf"/>
</dbReference>
<proteinExistence type="predicted"/>
<dbReference type="SUPFAM" id="SSF48452">
    <property type="entry name" value="TPR-like"/>
    <property type="match status" value="3"/>
</dbReference>
<evidence type="ECO:0000256" key="6">
    <source>
        <dbReference type="ARBA" id="ARBA00022840"/>
    </source>
</evidence>
<dbReference type="InterPro" id="IPR000719">
    <property type="entry name" value="Prot_kinase_dom"/>
</dbReference>
<dbReference type="Pfam" id="PF13424">
    <property type="entry name" value="TPR_12"/>
    <property type="match status" value="1"/>
</dbReference>
<keyword evidence="5 7" id="KW-0802">TPR repeat</keyword>
<evidence type="ECO:0000256" key="2">
    <source>
        <dbReference type="ARBA" id="ARBA00022737"/>
    </source>
</evidence>
<evidence type="ECO:0000256" key="5">
    <source>
        <dbReference type="ARBA" id="ARBA00022803"/>
    </source>
</evidence>
<dbReference type="SUPFAM" id="SSF56112">
    <property type="entry name" value="Protein kinase-like (PK-like)"/>
    <property type="match status" value="1"/>
</dbReference>
<evidence type="ECO:0000256" key="4">
    <source>
        <dbReference type="ARBA" id="ARBA00022777"/>
    </source>
</evidence>
<feature type="domain" description="Protein kinase" evidence="10">
    <location>
        <begin position="75"/>
        <end position="334"/>
    </location>
</feature>
<dbReference type="InterPro" id="IPR019734">
    <property type="entry name" value="TPR_rpt"/>
</dbReference>
<dbReference type="InterPro" id="IPR017441">
    <property type="entry name" value="Protein_kinase_ATP_BS"/>
</dbReference>
<protein>
    <submittedName>
        <fullName evidence="11">Tetratricopeptide repeat protein</fullName>
    </submittedName>
</protein>
<evidence type="ECO:0000256" key="1">
    <source>
        <dbReference type="ARBA" id="ARBA00022679"/>
    </source>
</evidence>
<name>A0A3N2RDS9_LYSEN</name>
<evidence type="ECO:0000256" key="7">
    <source>
        <dbReference type="PROSITE-ProRule" id="PRU00339"/>
    </source>
</evidence>
<dbReference type="PANTHER" id="PTHR43289:SF34">
    <property type="entry name" value="SERINE_THREONINE-PROTEIN KINASE YBDM-RELATED"/>
    <property type="match status" value="1"/>
</dbReference>
<dbReference type="GO" id="GO:0005524">
    <property type="term" value="F:ATP binding"/>
    <property type="evidence" value="ECO:0007669"/>
    <property type="project" value="UniProtKB-UniRule"/>
</dbReference>
<accession>A0A3N2RDS9</accession>
<dbReference type="EMBL" id="RCTY01000044">
    <property type="protein sequence ID" value="ROU05579.1"/>
    <property type="molecule type" value="Genomic_DNA"/>
</dbReference>
<dbReference type="RefSeq" id="WP_123648695.1">
    <property type="nucleotide sequence ID" value="NZ_RCTY01000044.1"/>
</dbReference>
<comment type="caution">
    <text evidence="11">The sequence shown here is derived from an EMBL/GenBank/DDBJ whole genome shotgun (WGS) entry which is preliminary data.</text>
</comment>
<evidence type="ECO:0000313" key="12">
    <source>
        <dbReference type="Proteomes" id="UP000275910"/>
    </source>
</evidence>
<dbReference type="InterPro" id="IPR011009">
    <property type="entry name" value="Kinase-like_dom_sf"/>
</dbReference>
<dbReference type="GO" id="GO:0004674">
    <property type="term" value="F:protein serine/threonine kinase activity"/>
    <property type="evidence" value="ECO:0007669"/>
    <property type="project" value="TreeGrafter"/>
</dbReference>
<evidence type="ECO:0000256" key="3">
    <source>
        <dbReference type="ARBA" id="ARBA00022741"/>
    </source>
</evidence>
<evidence type="ECO:0000256" key="9">
    <source>
        <dbReference type="SAM" id="MobiDB-lite"/>
    </source>
</evidence>
<dbReference type="PROSITE" id="PS50011">
    <property type="entry name" value="PROTEIN_KINASE_DOM"/>
    <property type="match status" value="1"/>
</dbReference>
<keyword evidence="4" id="KW-0418">Kinase</keyword>
<dbReference type="InterPro" id="IPR013105">
    <property type="entry name" value="TPR_2"/>
</dbReference>
<keyword evidence="2" id="KW-0677">Repeat</keyword>
<sequence length="966" mass="106066">MTPAQFGRVEELFHQALERPAAERAQFLRDSESDADVVAAAERLLACDDDAAPDPVSERLTEVAREVPLRSIGPYRLLRELGVGGMGAVFLAERDVAGRVQQVAVKLLHGIGTAHNKRRMERERAMLAGLNHPNIARHIDGGESAEGQPYLVMDYVEGPLLPQYLAEAKPSLPQRLKLYLSLCDAVQHAHQRLVLHRDIKPSNVAVRADGAPVLLDFGVGALLEEGDNPTHPPTRAFTPGYSAPEQYRGQTETMATDVFGLGALLFDLLTGQRLSTLYRGDATVPAPSASVADPALRHLLRGDLDRIVRKATATDPEQRYRTVAALMDDVSRYLQGRPISAAPDRLWYRLNKFVRRNRVAVAASAMLAVAGTLAVWQLNNERQRALAAERAAETEAANAKASRDFLASVLAETSPEAVRGQPITIATLLTNAAARLQTDRSQSERTRLVAWLTIAEVYADINDPQPGLAAIDAAIALSPRKPQPQDLELRARALHVRGNLLLQLERLPEARAALDRAIALRERQGAPAATLARLYSDYGSVVLHTSDFAAAQRYQQRALQRLDASGQHEPELRMEIELGLARSLYYQNKIEDAARHLGIAETIERERPARDGLAAYQLRRIAMMVRYSQHRYPQALANAEQALRLAYRVYGENSRLTADMELYTALLLDDVGRSRAALAHYQRSQAIARALKLDDAVLARDDVRMAAAYANLGDHPRAQALTDSALARMPDAPAYTMYRIIAYYTRGLSLSAQGRYPQARADFQRSLELARGYKEDVFYGPAFVQLRHAQGLVEAHRFEEAAAALKDAEPVLQYRELQPKSVIVLRSLQAEVALSRGELTAATQRIDEALQLAQRHYLAGTLPIATVELAAARIALRRGDGVRAGELLNRAEPLLRRELRAPAPALADAARLRQELERGSGSGPEAAPGHDARRESDRGSGRESRRDARQDAAPARAAPAPRGAGG</sequence>
<reference evidence="11 12" key="1">
    <citation type="submission" date="2018-10" db="EMBL/GenBank/DDBJ databases">
        <title>The genome of Lysobacter enzymogenes OH11.</title>
        <authorList>
            <person name="Liu F."/>
            <person name="Zhao Y."/>
            <person name="Qian G."/>
            <person name="Chen Y."/>
            <person name="Xu H."/>
        </authorList>
    </citation>
    <scope>NUCLEOTIDE SEQUENCE [LARGE SCALE GENOMIC DNA]</scope>
    <source>
        <strain evidence="11 12">OH11</strain>
    </source>
</reference>
<dbReference type="PROSITE" id="PS00107">
    <property type="entry name" value="PROTEIN_KINASE_ATP"/>
    <property type="match status" value="1"/>
</dbReference>
<evidence type="ECO:0000313" key="11">
    <source>
        <dbReference type="EMBL" id="ROU05579.1"/>
    </source>
</evidence>
<feature type="compositionally biased region" description="Basic and acidic residues" evidence="9">
    <location>
        <begin position="928"/>
        <end position="950"/>
    </location>
</feature>
<feature type="region of interest" description="Disordered" evidence="9">
    <location>
        <begin position="914"/>
        <end position="966"/>
    </location>
</feature>
<evidence type="ECO:0000256" key="8">
    <source>
        <dbReference type="PROSITE-ProRule" id="PRU10141"/>
    </source>
</evidence>
<dbReference type="Proteomes" id="UP000275910">
    <property type="component" value="Unassembled WGS sequence"/>
</dbReference>
<dbReference type="Gene3D" id="1.25.40.10">
    <property type="entry name" value="Tetratricopeptide repeat domain"/>
    <property type="match status" value="3"/>
</dbReference>
<dbReference type="SMART" id="SM00028">
    <property type="entry name" value="TPR"/>
    <property type="match status" value="7"/>
</dbReference>
<dbReference type="Gene3D" id="3.30.200.20">
    <property type="entry name" value="Phosphorylase Kinase, domain 1"/>
    <property type="match status" value="1"/>
</dbReference>
<evidence type="ECO:0000259" key="10">
    <source>
        <dbReference type="PROSITE" id="PS50011"/>
    </source>
</evidence>
<gene>
    <name evidence="11" type="ORF">D9T17_17945</name>
</gene>
<keyword evidence="6 8" id="KW-0067">ATP-binding</keyword>
<dbReference type="Gene3D" id="1.10.510.10">
    <property type="entry name" value="Transferase(Phosphotransferase) domain 1"/>
    <property type="match status" value="1"/>
</dbReference>
<feature type="binding site" evidence="8">
    <location>
        <position position="106"/>
    </location>
    <ligand>
        <name>ATP</name>
        <dbReference type="ChEBI" id="CHEBI:30616"/>
    </ligand>
</feature>
<feature type="compositionally biased region" description="Low complexity" evidence="9">
    <location>
        <begin position="951"/>
        <end position="966"/>
    </location>
</feature>
<keyword evidence="3 8" id="KW-0547">Nucleotide-binding</keyword>
<dbReference type="PROSITE" id="PS50005">
    <property type="entry name" value="TPR"/>
    <property type="match status" value="1"/>
</dbReference>
<dbReference type="SMART" id="SM00220">
    <property type="entry name" value="S_TKc"/>
    <property type="match status" value="1"/>
</dbReference>
<feature type="repeat" description="TPR" evidence="7">
    <location>
        <begin position="740"/>
        <end position="773"/>
    </location>
</feature>
<dbReference type="Pfam" id="PF07719">
    <property type="entry name" value="TPR_2"/>
    <property type="match status" value="1"/>
</dbReference>